<organism evidence="1 2">
    <name type="scientific">Paraburkholderia caribensis MBA4</name>
    <dbReference type="NCBI Taxonomy" id="1323664"/>
    <lineage>
        <taxon>Bacteria</taxon>
        <taxon>Pseudomonadati</taxon>
        <taxon>Pseudomonadota</taxon>
        <taxon>Betaproteobacteria</taxon>
        <taxon>Burkholderiales</taxon>
        <taxon>Burkholderiaceae</taxon>
        <taxon>Paraburkholderia</taxon>
    </lineage>
</organism>
<dbReference type="KEGG" id="bcai:K788_0000153"/>
<evidence type="ECO:0000313" key="2">
    <source>
        <dbReference type="Proteomes" id="UP000019146"/>
    </source>
</evidence>
<accession>A0A0N7JVC6</accession>
<dbReference type="Proteomes" id="UP000019146">
    <property type="component" value="Chromosome 2"/>
</dbReference>
<evidence type="ECO:0000313" key="1">
    <source>
        <dbReference type="EMBL" id="ALL68837.1"/>
    </source>
</evidence>
<reference evidence="1 2" key="1">
    <citation type="journal article" date="2014" name="Genome Announc.">
        <title>Draft Genome Sequence of the Haloacid-Degrading Burkholderia caribensis Strain MBA4.</title>
        <authorList>
            <person name="Pan Y."/>
            <person name="Kong K.F."/>
            <person name="Tsang J.S."/>
        </authorList>
    </citation>
    <scope>NUCLEOTIDE SEQUENCE [LARGE SCALE GENOMIC DNA]</scope>
    <source>
        <strain evidence="1 2">MBA4</strain>
    </source>
</reference>
<dbReference type="EMBL" id="CP012747">
    <property type="protein sequence ID" value="ALL68837.1"/>
    <property type="molecule type" value="Genomic_DNA"/>
</dbReference>
<name>A0A0N7JVC6_9BURK</name>
<gene>
    <name evidence="1" type="ORF">K788_0000153</name>
</gene>
<sequence length="56" mass="6206">MLAFDFQGKVNWFIGSFNPAFEMASALRAKAYRRAKNGDYIGIENGLQTSRAGFGN</sequence>
<protein>
    <submittedName>
        <fullName evidence="1">Uncharacterized protein</fullName>
    </submittedName>
</protein>
<proteinExistence type="predicted"/>
<dbReference type="AlphaFoldDB" id="A0A0N7JVC6"/>